<dbReference type="RefSeq" id="WP_162084815.1">
    <property type="nucleotide sequence ID" value="NZ_AP021881.1"/>
</dbReference>
<evidence type="ECO:0000313" key="2">
    <source>
        <dbReference type="Proteomes" id="UP000463939"/>
    </source>
</evidence>
<dbReference type="InterPro" id="IPR006279">
    <property type="entry name" value="SoxD"/>
</dbReference>
<gene>
    <name evidence="1" type="primary">soxD-2</name>
    <name evidence="1" type="ORF">SFSGTM_16880</name>
</gene>
<dbReference type="EMBL" id="AP021881">
    <property type="protein sequence ID" value="BBP00980.1"/>
    <property type="molecule type" value="Genomic_DNA"/>
</dbReference>
<dbReference type="Gene3D" id="3.30.2270.10">
    <property type="entry name" value="Folate-binding superfamily"/>
    <property type="match status" value="1"/>
</dbReference>
<protein>
    <submittedName>
        <fullName evidence="1">Sarcosine oxidase subunit delta</fullName>
    </submittedName>
</protein>
<dbReference type="AlphaFoldDB" id="A0A809SHP3"/>
<dbReference type="KEGG" id="sniv:SFSGTM_16880"/>
<reference evidence="2" key="1">
    <citation type="submission" date="2019-11" db="EMBL/GenBank/DDBJ databases">
        <title>Isolation and characterization of a novel species in the genus Sulfuriferula.</title>
        <authorList>
            <person name="Mochizuki J."/>
            <person name="Kojima H."/>
            <person name="Fukui M."/>
        </authorList>
    </citation>
    <scope>NUCLEOTIDE SEQUENCE [LARGE SCALE GENOMIC DNA]</scope>
    <source>
        <strain evidence="2">SGTM</strain>
    </source>
</reference>
<dbReference type="Pfam" id="PF04267">
    <property type="entry name" value="SoxD"/>
    <property type="match status" value="1"/>
</dbReference>
<accession>A0A809SHP3</accession>
<name>A0A809SHP3_9PROT</name>
<dbReference type="InterPro" id="IPR038561">
    <property type="entry name" value="SoxD_sf"/>
</dbReference>
<keyword evidence="2" id="KW-1185">Reference proteome</keyword>
<dbReference type="GO" id="GO:0046653">
    <property type="term" value="P:tetrahydrofolate metabolic process"/>
    <property type="evidence" value="ECO:0007669"/>
    <property type="project" value="InterPro"/>
</dbReference>
<evidence type="ECO:0000313" key="1">
    <source>
        <dbReference type="EMBL" id="BBP00980.1"/>
    </source>
</evidence>
<organism evidence="1 2">
    <name type="scientific">Sulfuriferula nivalis</name>
    <dbReference type="NCBI Taxonomy" id="2675298"/>
    <lineage>
        <taxon>Bacteria</taxon>
        <taxon>Pseudomonadati</taxon>
        <taxon>Pseudomonadota</taxon>
        <taxon>Betaproteobacteria</taxon>
        <taxon>Nitrosomonadales</taxon>
        <taxon>Sulfuricellaceae</taxon>
        <taxon>Sulfuriferula</taxon>
    </lineage>
</organism>
<sequence>MKILTCPINGQRPISEFTYGGEYRPMPDAQTATDAVWADYVFNRNGAPGIKLEWWCHTPSTTWFIAERDTARDVVIRSFLFGEISLQGGAA</sequence>
<dbReference type="GO" id="GO:0008115">
    <property type="term" value="F:sarcosine oxidase activity"/>
    <property type="evidence" value="ECO:0007669"/>
    <property type="project" value="InterPro"/>
</dbReference>
<proteinExistence type="predicted"/>
<dbReference type="Proteomes" id="UP000463939">
    <property type="component" value="Chromosome"/>
</dbReference>